<keyword evidence="8" id="KW-0255">Endonuclease</keyword>
<proteinExistence type="inferred from homology"/>
<dbReference type="InterPro" id="IPR014790">
    <property type="entry name" value="MutL_C"/>
</dbReference>
<gene>
    <name evidence="4 8" type="primary">mutL</name>
    <name evidence="8" type="ORF">GKP14_07345</name>
</gene>
<keyword evidence="9" id="KW-1185">Reference proteome</keyword>
<dbReference type="EMBL" id="CP046161">
    <property type="protein sequence ID" value="QKO30827.1"/>
    <property type="molecule type" value="Genomic_DNA"/>
</dbReference>
<evidence type="ECO:0000256" key="2">
    <source>
        <dbReference type="ARBA" id="ARBA00022763"/>
    </source>
</evidence>
<dbReference type="SUPFAM" id="SSF118116">
    <property type="entry name" value="DNA mismatch repair protein MutL"/>
    <property type="match status" value="1"/>
</dbReference>
<dbReference type="InterPro" id="IPR014762">
    <property type="entry name" value="DNA_mismatch_repair_CS"/>
</dbReference>
<sequence length="609" mass="67131">MPKIHVLEKHVAELIAAGEVVERPASVAKELVENTVDAGATAVTVEIKHGGIPFLRVTDNGCGMVRKDVPLAFLRHATSKVQGKEDLAGIHTLGFRGEALASIAAVSHVELLTRTANDLAGTRYLISGGDEEGCEDAGCAQGTTFVVRDLFYNTPARMKFLKKDVTEGNAVSGVVDHEALAHPEIAFRFLRDGKETLHTPGDNKLKNAIFAVYSREFTQGLLPVRYELNGVKVWGYISKPVASRPNRSMQNFFFNGRYVRSRTAMVAMEEAFKGSLMVGRFPACVLHIQLAFSAVDVNVHPSKMEIRFMNERPVFEAVYHGVKTALQKEDTPSILKLQPQPQKPTQVIFPTPVTGQQMHLQPQRHQMPAVHDSVTFADIPAVPADKVAVPPPIQTTAAVPPANEPTAVESDLAPQTSGDAEEKPQKLIGEAFGTYILVQQGDDEIRIVDKHAAHERMLYEQLKAQTGDLPQQMLLSPITVTLSKEEYTAVLEHTELLARAGFDIEDFGPGTVLVRSAPVMLQENISSAVEEMAGYLAENRTSILTEKLDWLYHNIACRAAVKAGDESTPEELLELVRRLEKEDVRYCPHGRPVSIVLRRKDLEHQFGRI</sequence>
<dbReference type="Gene3D" id="3.30.230.10">
    <property type="match status" value="1"/>
</dbReference>
<dbReference type="RefSeq" id="WP_174403161.1">
    <property type="nucleotide sequence ID" value="NZ_CP046161.1"/>
</dbReference>
<dbReference type="InterPro" id="IPR036890">
    <property type="entry name" value="HATPase_C_sf"/>
</dbReference>
<dbReference type="Gene3D" id="3.30.1540.20">
    <property type="entry name" value="MutL, C-terminal domain, dimerisation subdomain"/>
    <property type="match status" value="1"/>
</dbReference>
<keyword evidence="3 4" id="KW-0234">DNA repair</keyword>
<dbReference type="Gene3D" id="3.30.1370.100">
    <property type="entry name" value="MutL, C-terminal domain, regulatory subdomain"/>
    <property type="match status" value="1"/>
</dbReference>
<evidence type="ECO:0000259" key="7">
    <source>
        <dbReference type="SMART" id="SM01340"/>
    </source>
</evidence>
<dbReference type="InterPro" id="IPR002099">
    <property type="entry name" value="MutL/Mlh/PMS"/>
</dbReference>
<dbReference type="SUPFAM" id="SSF54211">
    <property type="entry name" value="Ribosomal protein S5 domain 2-like"/>
    <property type="match status" value="1"/>
</dbReference>
<comment type="similarity">
    <text evidence="1 4">Belongs to the DNA mismatch repair MutL/HexB family.</text>
</comment>
<reference evidence="9" key="1">
    <citation type="submission" date="2019-11" db="EMBL/GenBank/DDBJ databases">
        <authorList>
            <person name="Ren C."/>
            <person name="Wang H."/>
            <person name="Xu Y."/>
        </authorList>
    </citation>
    <scope>NUCLEOTIDE SEQUENCE [LARGE SCALE GENOMIC DNA]</scope>
    <source>
        <strain evidence="9">JNU-WLY1368</strain>
    </source>
</reference>
<evidence type="ECO:0000256" key="1">
    <source>
        <dbReference type="ARBA" id="ARBA00006082"/>
    </source>
</evidence>
<organism evidence="8 9">
    <name type="scientific">Caproicibacterium lactatifermentans</name>
    <dbReference type="NCBI Taxonomy" id="2666138"/>
    <lineage>
        <taxon>Bacteria</taxon>
        <taxon>Bacillati</taxon>
        <taxon>Bacillota</taxon>
        <taxon>Clostridia</taxon>
        <taxon>Eubacteriales</taxon>
        <taxon>Oscillospiraceae</taxon>
        <taxon>Caproicibacterium</taxon>
    </lineage>
</organism>
<dbReference type="PROSITE" id="PS00058">
    <property type="entry name" value="DNA_MISMATCH_REPAIR_1"/>
    <property type="match status" value="1"/>
</dbReference>
<dbReference type="InterPro" id="IPR037198">
    <property type="entry name" value="MutL_C_sf"/>
</dbReference>
<keyword evidence="8" id="KW-0540">Nuclease</keyword>
<dbReference type="InterPro" id="IPR038973">
    <property type="entry name" value="MutL/Mlh/Pms-like"/>
</dbReference>
<feature type="domain" description="MutL C-terminal dimerisation" evidence="6">
    <location>
        <begin position="427"/>
        <end position="567"/>
    </location>
</feature>
<evidence type="ECO:0000256" key="3">
    <source>
        <dbReference type="ARBA" id="ARBA00023204"/>
    </source>
</evidence>
<dbReference type="InterPro" id="IPR042121">
    <property type="entry name" value="MutL_C_regsub"/>
</dbReference>
<name>A0ABX6PWY2_9FIRM</name>
<feature type="domain" description="DNA mismatch repair protein S5" evidence="7">
    <location>
        <begin position="209"/>
        <end position="327"/>
    </location>
</feature>
<comment type="function">
    <text evidence="4">This protein is involved in the repair of mismatches in DNA. It is required for dam-dependent methyl-directed DNA mismatch repair. May act as a 'molecular matchmaker', a protein that promotes the formation of a stable complex between two or more DNA-binding proteins in an ATP-dependent manner without itself being part of a final effector complex.</text>
</comment>
<dbReference type="SUPFAM" id="SSF55874">
    <property type="entry name" value="ATPase domain of HSP90 chaperone/DNA topoisomerase II/histidine kinase"/>
    <property type="match status" value="1"/>
</dbReference>
<dbReference type="GO" id="GO:0004519">
    <property type="term" value="F:endonuclease activity"/>
    <property type="evidence" value="ECO:0007669"/>
    <property type="project" value="UniProtKB-KW"/>
</dbReference>
<dbReference type="PANTHER" id="PTHR10073:SF12">
    <property type="entry name" value="DNA MISMATCH REPAIR PROTEIN MLH1"/>
    <property type="match status" value="1"/>
</dbReference>
<dbReference type="InterPro" id="IPR020667">
    <property type="entry name" value="DNA_mismatch_repair_MutL"/>
</dbReference>
<feature type="region of interest" description="Disordered" evidence="5">
    <location>
        <begin position="397"/>
        <end position="422"/>
    </location>
</feature>
<keyword evidence="2 4" id="KW-0227">DNA damage</keyword>
<dbReference type="Pfam" id="PF13589">
    <property type="entry name" value="HATPase_c_3"/>
    <property type="match status" value="1"/>
</dbReference>
<dbReference type="HAMAP" id="MF_00149">
    <property type="entry name" value="DNA_mis_repair"/>
    <property type="match status" value="1"/>
</dbReference>
<evidence type="ECO:0000259" key="6">
    <source>
        <dbReference type="SMART" id="SM00853"/>
    </source>
</evidence>
<dbReference type="InterPro" id="IPR020568">
    <property type="entry name" value="Ribosomal_Su5_D2-typ_SF"/>
</dbReference>
<dbReference type="CDD" id="cd16926">
    <property type="entry name" value="HATPase_MutL-MLH-PMS-like"/>
    <property type="match status" value="1"/>
</dbReference>
<keyword evidence="8" id="KW-0378">Hydrolase</keyword>
<dbReference type="InterPro" id="IPR042120">
    <property type="entry name" value="MutL_C_dimsub"/>
</dbReference>
<accession>A0ABX6PWY2</accession>
<dbReference type="SMART" id="SM01340">
    <property type="entry name" value="DNA_mis_repair"/>
    <property type="match status" value="1"/>
</dbReference>
<evidence type="ECO:0000256" key="4">
    <source>
        <dbReference type="HAMAP-Rule" id="MF_00149"/>
    </source>
</evidence>
<evidence type="ECO:0000256" key="5">
    <source>
        <dbReference type="SAM" id="MobiDB-lite"/>
    </source>
</evidence>
<dbReference type="SMART" id="SM00853">
    <property type="entry name" value="MutL_C"/>
    <property type="match status" value="1"/>
</dbReference>
<evidence type="ECO:0000313" key="8">
    <source>
        <dbReference type="EMBL" id="QKO30827.1"/>
    </source>
</evidence>
<dbReference type="Gene3D" id="3.30.565.10">
    <property type="entry name" value="Histidine kinase-like ATPase, C-terminal domain"/>
    <property type="match status" value="1"/>
</dbReference>
<dbReference type="InterPro" id="IPR014721">
    <property type="entry name" value="Ribsml_uS5_D2-typ_fold_subgr"/>
</dbReference>
<protein>
    <recommendedName>
        <fullName evidence="4">DNA mismatch repair protein MutL</fullName>
    </recommendedName>
</protein>
<dbReference type="NCBIfam" id="TIGR00585">
    <property type="entry name" value="mutl"/>
    <property type="match status" value="1"/>
</dbReference>
<dbReference type="Pfam" id="PF08676">
    <property type="entry name" value="MutL_C"/>
    <property type="match status" value="1"/>
</dbReference>
<dbReference type="Pfam" id="PF01119">
    <property type="entry name" value="DNA_mis_repair"/>
    <property type="match status" value="1"/>
</dbReference>
<evidence type="ECO:0000313" key="9">
    <source>
        <dbReference type="Proteomes" id="UP000509623"/>
    </source>
</evidence>
<dbReference type="PANTHER" id="PTHR10073">
    <property type="entry name" value="DNA MISMATCH REPAIR PROTEIN MLH, PMS, MUTL"/>
    <property type="match status" value="1"/>
</dbReference>
<dbReference type="Proteomes" id="UP000509623">
    <property type="component" value="Chromosome"/>
</dbReference>
<dbReference type="CDD" id="cd00782">
    <property type="entry name" value="MutL_Trans"/>
    <property type="match status" value="1"/>
</dbReference>
<dbReference type="InterPro" id="IPR013507">
    <property type="entry name" value="DNA_mismatch_S5_2-like"/>
</dbReference>